<dbReference type="Proteomes" id="UP000216052">
    <property type="component" value="Chromosome"/>
</dbReference>
<keyword evidence="2" id="KW-1185">Reference proteome</keyword>
<evidence type="ECO:0000313" key="2">
    <source>
        <dbReference type="Proteomes" id="UP000216052"/>
    </source>
</evidence>
<reference evidence="1" key="1">
    <citation type="submission" date="2024-05" db="EMBL/GenBank/DDBJ databases">
        <title>Isolation and characterization of Sporomusa carbonis sp. nov., a carboxydotrophic hydrogenogen in the genus of Sporomusa isolated from a charcoal burning pile.</title>
        <authorList>
            <person name="Boeer T."/>
            <person name="Rosenbaum F."/>
            <person name="Eysell L."/>
            <person name="Mueller V."/>
            <person name="Daniel R."/>
            <person name="Poehlein A."/>
        </authorList>
    </citation>
    <scope>NUCLEOTIDE SEQUENCE [LARGE SCALE GENOMIC DNA]</scope>
    <source>
        <strain evidence="1">DSM 3132</strain>
    </source>
</reference>
<name>A0ABZ3IX05_SPOA4</name>
<organism evidence="1 2">
    <name type="scientific">Sporomusa acidovorans (strain ATCC 49682 / DSM 3132 / Mol)</name>
    <dbReference type="NCBI Taxonomy" id="1123286"/>
    <lineage>
        <taxon>Bacteria</taxon>
        <taxon>Bacillati</taxon>
        <taxon>Bacillota</taxon>
        <taxon>Negativicutes</taxon>
        <taxon>Selenomonadales</taxon>
        <taxon>Sporomusaceae</taxon>
        <taxon>Sporomusa</taxon>
    </lineage>
</organism>
<protein>
    <submittedName>
        <fullName evidence="1">Uncharacterized protein</fullName>
    </submittedName>
</protein>
<evidence type="ECO:0000313" key="1">
    <source>
        <dbReference type="EMBL" id="XFO70364.1"/>
    </source>
</evidence>
<accession>A0ABZ3IX05</accession>
<gene>
    <name evidence="1" type="ORF">SPACI_003520</name>
</gene>
<sequence length="133" mass="14873">MDKKQYRIEMLQSESIAEKHKRAVRRAGRLYRQLSADLTAGQLQQLNILMECWDTGLAILDELPGAILRERIEPLTINYALIVTKSESGQVISHIANVGTLKPLEVKRAMTNAKMIAGDKFRLAVKLLPFAAG</sequence>
<dbReference type="RefSeq" id="WP_093793913.1">
    <property type="nucleotide sequence ID" value="NZ_CP155571.1"/>
</dbReference>
<dbReference type="EMBL" id="CP155571">
    <property type="protein sequence ID" value="XFO70364.1"/>
    <property type="molecule type" value="Genomic_DNA"/>
</dbReference>
<proteinExistence type="predicted"/>